<accession>A0A0A9HPZ3</accession>
<organism evidence="1">
    <name type="scientific">Arundo donax</name>
    <name type="common">Giant reed</name>
    <name type="synonym">Donax arundinaceus</name>
    <dbReference type="NCBI Taxonomy" id="35708"/>
    <lineage>
        <taxon>Eukaryota</taxon>
        <taxon>Viridiplantae</taxon>
        <taxon>Streptophyta</taxon>
        <taxon>Embryophyta</taxon>
        <taxon>Tracheophyta</taxon>
        <taxon>Spermatophyta</taxon>
        <taxon>Magnoliopsida</taxon>
        <taxon>Liliopsida</taxon>
        <taxon>Poales</taxon>
        <taxon>Poaceae</taxon>
        <taxon>PACMAD clade</taxon>
        <taxon>Arundinoideae</taxon>
        <taxon>Arundineae</taxon>
        <taxon>Arundo</taxon>
    </lineage>
</organism>
<protein>
    <submittedName>
        <fullName evidence="1">Uncharacterized protein</fullName>
    </submittedName>
</protein>
<dbReference type="AlphaFoldDB" id="A0A0A9HPZ3"/>
<name>A0A0A9HPZ3_ARUDO</name>
<reference evidence="1" key="1">
    <citation type="submission" date="2014-09" db="EMBL/GenBank/DDBJ databases">
        <authorList>
            <person name="Magalhaes I.L.F."/>
            <person name="Oliveira U."/>
            <person name="Santos F.R."/>
            <person name="Vidigal T.H.D.A."/>
            <person name="Brescovit A.D."/>
            <person name="Santos A.J."/>
        </authorList>
    </citation>
    <scope>NUCLEOTIDE SEQUENCE</scope>
    <source>
        <tissue evidence="1">Shoot tissue taken approximately 20 cm above the soil surface</tissue>
    </source>
</reference>
<evidence type="ECO:0000313" key="1">
    <source>
        <dbReference type="EMBL" id="JAE38797.1"/>
    </source>
</evidence>
<proteinExistence type="predicted"/>
<dbReference type="EMBL" id="GBRH01159099">
    <property type="protein sequence ID" value="JAE38797.1"/>
    <property type="molecule type" value="Transcribed_RNA"/>
</dbReference>
<reference evidence="1" key="2">
    <citation type="journal article" date="2015" name="Data Brief">
        <title>Shoot transcriptome of the giant reed, Arundo donax.</title>
        <authorList>
            <person name="Barrero R.A."/>
            <person name="Guerrero F.D."/>
            <person name="Moolhuijzen P."/>
            <person name="Goolsby J.A."/>
            <person name="Tidwell J."/>
            <person name="Bellgard S.E."/>
            <person name="Bellgard M.I."/>
        </authorList>
    </citation>
    <scope>NUCLEOTIDE SEQUENCE</scope>
    <source>
        <tissue evidence="1">Shoot tissue taken approximately 20 cm above the soil surface</tissue>
    </source>
</reference>
<sequence>MDNLLSIPYFYLSFNYSQLSRLQV</sequence>